<protein>
    <submittedName>
        <fullName evidence="3">Uncharacterized protein</fullName>
    </submittedName>
</protein>
<evidence type="ECO:0000256" key="2">
    <source>
        <dbReference type="SAM" id="Phobius"/>
    </source>
</evidence>
<feature type="transmembrane region" description="Helical" evidence="2">
    <location>
        <begin position="65"/>
        <end position="85"/>
    </location>
</feature>
<dbReference type="RefSeq" id="WP_083128379.1">
    <property type="nucleotide sequence ID" value="NZ_MVIM01000018.1"/>
</dbReference>
<evidence type="ECO:0000313" key="3">
    <source>
        <dbReference type="EMBL" id="ORB62054.1"/>
    </source>
</evidence>
<dbReference type="OrthoDB" id="3830295at2"/>
<evidence type="ECO:0000256" key="1">
    <source>
        <dbReference type="SAM" id="MobiDB-lite"/>
    </source>
</evidence>
<sequence length="101" mass="10583">MNLRDVSELRDAAHPDASRVYGQPHQTADGTTVIPVSRARGGALGVFVVKDGQAAWVPAADATRIALLGIFVGLVSAACAGIAMVRRPPWPDLHGDISSRL</sequence>
<gene>
    <name evidence="3" type="ORF">BST47_25015</name>
</gene>
<reference evidence="3 4" key="1">
    <citation type="submission" date="2017-02" db="EMBL/GenBank/DDBJ databases">
        <title>The new phylogeny of genus Mycobacterium.</title>
        <authorList>
            <person name="Tortoli E."/>
            <person name="Trovato A."/>
            <person name="Cirillo D.M."/>
        </authorList>
    </citation>
    <scope>NUCLEOTIDE SEQUENCE [LARGE SCALE GENOMIC DNA]</scope>
    <source>
        <strain evidence="3 4">DSM 44338</strain>
    </source>
</reference>
<evidence type="ECO:0000313" key="4">
    <source>
        <dbReference type="Proteomes" id="UP000192411"/>
    </source>
</evidence>
<feature type="region of interest" description="Disordered" evidence="1">
    <location>
        <begin position="1"/>
        <end position="27"/>
    </location>
</feature>
<comment type="caution">
    <text evidence="3">The sequence shown here is derived from an EMBL/GenBank/DDBJ whole genome shotgun (WGS) entry which is preliminary data.</text>
</comment>
<proteinExistence type="predicted"/>
<dbReference type="Proteomes" id="UP000192411">
    <property type="component" value="Unassembled WGS sequence"/>
</dbReference>
<keyword evidence="2" id="KW-0812">Transmembrane</keyword>
<keyword evidence="2" id="KW-0472">Membrane</keyword>
<dbReference type="AlphaFoldDB" id="A0A1X0JH07"/>
<keyword evidence="4" id="KW-1185">Reference proteome</keyword>
<feature type="compositionally biased region" description="Basic and acidic residues" evidence="1">
    <location>
        <begin position="1"/>
        <end position="17"/>
    </location>
</feature>
<dbReference type="EMBL" id="MVIM01000018">
    <property type="protein sequence ID" value="ORB62054.1"/>
    <property type="molecule type" value="Genomic_DNA"/>
</dbReference>
<name>A0A1X0JH07_9MYCO</name>
<keyword evidence="2" id="KW-1133">Transmembrane helix</keyword>
<organism evidence="3 4">
    <name type="scientific">Mycolicibacterium tusciae</name>
    <dbReference type="NCBI Taxonomy" id="75922"/>
    <lineage>
        <taxon>Bacteria</taxon>
        <taxon>Bacillati</taxon>
        <taxon>Actinomycetota</taxon>
        <taxon>Actinomycetes</taxon>
        <taxon>Mycobacteriales</taxon>
        <taxon>Mycobacteriaceae</taxon>
        <taxon>Mycolicibacterium</taxon>
    </lineage>
</organism>
<accession>A0A1X0JH07</accession>